<keyword evidence="7 10" id="KW-0472">Membrane</keyword>
<dbReference type="AlphaFoldDB" id="A0A372JCE4"/>
<evidence type="ECO:0000256" key="8">
    <source>
        <dbReference type="ARBA" id="ARBA00023157"/>
    </source>
</evidence>
<dbReference type="GO" id="GO:0016020">
    <property type="term" value="C:membrane"/>
    <property type="evidence" value="ECO:0007669"/>
    <property type="project" value="UniProtKB-SubCell"/>
</dbReference>
<dbReference type="PANTHER" id="PTHR34573">
    <property type="entry name" value="VKC DOMAIN-CONTAINING PROTEIN"/>
    <property type="match status" value="1"/>
</dbReference>
<comment type="subcellular location">
    <subcellularLocation>
        <location evidence="1">Membrane</location>
        <topology evidence="1">Multi-pass membrane protein</topology>
    </subcellularLocation>
</comment>
<evidence type="ECO:0000256" key="7">
    <source>
        <dbReference type="ARBA" id="ARBA00023136"/>
    </source>
</evidence>
<evidence type="ECO:0000313" key="13">
    <source>
        <dbReference type="Proteomes" id="UP000261811"/>
    </source>
</evidence>
<keyword evidence="5 10" id="KW-1133">Transmembrane helix</keyword>
<evidence type="ECO:0000259" key="11">
    <source>
        <dbReference type="SMART" id="SM00756"/>
    </source>
</evidence>
<gene>
    <name evidence="12" type="ORF">DZF91_32575</name>
</gene>
<dbReference type="InterPro" id="IPR012932">
    <property type="entry name" value="VKOR"/>
</dbReference>
<evidence type="ECO:0000256" key="5">
    <source>
        <dbReference type="ARBA" id="ARBA00022989"/>
    </source>
</evidence>
<feature type="transmembrane region" description="Helical" evidence="10">
    <location>
        <begin position="133"/>
        <end position="153"/>
    </location>
</feature>
<dbReference type="GO" id="GO:0048038">
    <property type="term" value="F:quinone binding"/>
    <property type="evidence" value="ECO:0007669"/>
    <property type="project" value="UniProtKB-KW"/>
</dbReference>
<evidence type="ECO:0000256" key="9">
    <source>
        <dbReference type="ARBA" id="ARBA00023284"/>
    </source>
</evidence>
<dbReference type="Gene3D" id="1.20.1440.130">
    <property type="entry name" value="VKOR domain"/>
    <property type="match status" value="1"/>
</dbReference>
<evidence type="ECO:0000313" key="12">
    <source>
        <dbReference type="EMBL" id="RFU37496.1"/>
    </source>
</evidence>
<dbReference type="OrthoDB" id="9783799at2"/>
<dbReference type="Pfam" id="PF07884">
    <property type="entry name" value="VKOR"/>
    <property type="match status" value="1"/>
</dbReference>
<evidence type="ECO:0000256" key="6">
    <source>
        <dbReference type="ARBA" id="ARBA00023002"/>
    </source>
</evidence>
<keyword evidence="3 10" id="KW-0812">Transmembrane</keyword>
<dbReference type="GO" id="GO:0016491">
    <property type="term" value="F:oxidoreductase activity"/>
    <property type="evidence" value="ECO:0007669"/>
    <property type="project" value="UniProtKB-KW"/>
</dbReference>
<dbReference type="EMBL" id="QURH01000962">
    <property type="protein sequence ID" value="RFU37496.1"/>
    <property type="molecule type" value="Genomic_DNA"/>
</dbReference>
<feature type="domain" description="Vitamin K epoxide reductase" evidence="11">
    <location>
        <begin position="20"/>
        <end position="155"/>
    </location>
</feature>
<comment type="similarity">
    <text evidence="2">Belongs to the VKOR family.</text>
</comment>
<name>A0A372JCE4_9ACTN</name>
<keyword evidence="8" id="KW-1015">Disulfide bond</keyword>
<accession>A0A372JCE4</accession>
<dbReference type="SMART" id="SM00756">
    <property type="entry name" value="VKc"/>
    <property type="match status" value="1"/>
</dbReference>
<proteinExistence type="inferred from homology"/>
<keyword evidence="6" id="KW-0560">Oxidoreductase</keyword>
<feature type="transmembrane region" description="Helical" evidence="10">
    <location>
        <begin position="77"/>
        <end position="97"/>
    </location>
</feature>
<feature type="transmembrane region" description="Helical" evidence="10">
    <location>
        <begin position="22"/>
        <end position="41"/>
    </location>
</feature>
<dbReference type="RefSeq" id="WP_117360892.1">
    <property type="nucleotide sequence ID" value="NZ_QURH01000962.1"/>
</dbReference>
<dbReference type="InterPro" id="IPR038354">
    <property type="entry name" value="VKOR_sf"/>
</dbReference>
<evidence type="ECO:0000256" key="2">
    <source>
        <dbReference type="ARBA" id="ARBA00006214"/>
    </source>
</evidence>
<sequence>MTQETAAARADAAPARSAGGRWFPALAWPLTLAGLAISIYLTYTHYDQKALVCSANATIDCHAVTTSKYSKLLGVPLPLLGLLFFVGFAVLITPWALNNAAPLFRWARLGSAALGVLFVVYLVTVELAVLDKICLWCTGVHIITILLFVLVLADEFRRLGQTD</sequence>
<keyword evidence="13" id="KW-1185">Reference proteome</keyword>
<dbReference type="CDD" id="cd12918">
    <property type="entry name" value="VKOR_arc"/>
    <property type="match status" value="1"/>
</dbReference>
<comment type="caution">
    <text evidence="12">The sequence shown here is derived from an EMBL/GenBank/DDBJ whole genome shotgun (WGS) entry which is preliminary data.</text>
</comment>
<evidence type="ECO:0000256" key="3">
    <source>
        <dbReference type="ARBA" id="ARBA00022692"/>
    </source>
</evidence>
<keyword evidence="9" id="KW-0676">Redox-active center</keyword>
<dbReference type="PANTHER" id="PTHR34573:SF1">
    <property type="entry name" value="VITAMIN K EPOXIDE REDUCTASE DOMAIN-CONTAINING PROTEIN"/>
    <property type="match status" value="1"/>
</dbReference>
<evidence type="ECO:0000256" key="1">
    <source>
        <dbReference type="ARBA" id="ARBA00004141"/>
    </source>
</evidence>
<evidence type="ECO:0000256" key="10">
    <source>
        <dbReference type="SAM" id="Phobius"/>
    </source>
</evidence>
<feature type="transmembrane region" description="Helical" evidence="10">
    <location>
        <begin position="103"/>
        <end position="124"/>
    </location>
</feature>
<evidence type="ECO:0000256" key="4">
    <source>
        <dbReference type="ARBA" id="ARBA00022719"/>
    </source>
</evidence>
<dbReference type="Proteomes" id="UP000261811">
    <property type="component" value="Unassembled WGS sequence"/>
</dbReference>
<organism evidence="12 13">
    <name type="scientific">Actinomadura logoneensis</name>
    <dbReference type="NCBI Taxonomy" id="2293572"/>
    <lineage>
        <taxon>Bacteria</taxon>
        <taxon>Bacillati</taxon>
        <taxon>Actinomycetota</taxon>
        <taxon>Actinomycetes</taxon>
        <taxon>Streptosporangiales</taxon>
        <taxon>Thermomonosporaceae</taxon>
        <taxon>Actinomadura</taxon>
    </lineage>
</organism>
<reference evidence="12 13" key="1">
    <citation type="submission" date="2018-08" db="EMBL/GenBank/DDBJ databases">
        <title>Actinomadura jelena sp. nov., a novel Actinomycete isolated from soil in Chad.</title>
        <authorList>
            <person name="Shi L."/>
        </authorList>
    </citation>
    <scope>NUCLEOTIDE SEQUENCE [LARGE SCALE GENOMIC DNA]</scope>
    <source>
        <strain evidence="12 13">NEAU-G17</strain>
    </source>
</reference>
<keyword evidence="4" id="KW-0874">Quinone</keyword>
<protein>
    <submittedName>
        <fullName evidence="12">Vitamin K epoxide reductase</fullName>
    </submittedName>
</protein>